<reference evidence="1 2" key="1">
    <citation type="submission" date="2023-09" db="EMBL/GenBank/DDBJ databases">
        <authorList>
            <person name="Rey-Velasco X."/>
        </authorList>
    </citation>
    <scope>NUCLEOTIDE SEQUENCE [LARGE SCALE GENOMIC DNA]</scope>
    <source>
        <strain evidence="1 2">F117</strain>
    </source>
</reference>
<dbReference type="Proteomes" id="UP001262582">
    <property type="component" value="Unassembled WGS sequence"/>
</dbReference>
<dbReference type="RefSeq" id="WP_311502965.1">
    <property type="nucleotide sequence ID" value="NZ_JAVRHK010000005.1"/>
</dbReference>
<evidence type="ECO:0000313" key="2">
    <source>
        <dbReference type="Proteomes" id="UP001262582"/>
    </source>
</evidence>
<gene>
    <name evidence="1" type="ORF">RM539_08505</name>
</gene>
<proteinExistence type="predicted"/>
<accession>A0ABU3D504</accession>
<dbReference type="SUPFAM" id="SSF52540">
    <property type="entry name" value="P-loop containing nucleoside triphosphate hydrolases"/>
    <property type="match status" value="1"/>
</dbReference>
<dbReference type="InterPro" id="IPR027417">
    <property type="entry name" value="P-loop_NTPase"/>
</dbReference>
<sequence length="288" mass="33366">MKKGSPEVEMIVREKTNQNAEFRIIGLSRSGNHAIINWIINQLNGKYCFLNCTEPKYNPFLTARPLTEEGEVYQTNIENFDLEKERQGNFTSKDYLLYNHEDCFLGPLEKTNKSQHKIWVGNSLHQRNIIILRDPFNLFASRIKSGLLRGHYPGHGGKPISILTLQRIYKQHAREFLNGKYLKNKVLINYNSWTSSSQYRRQIAQDLEISFSDEGFNEVTEVAGGSSFDGTSFSGKAQKMNLHDRWKKFAEDKEYWAMFDSEMIELTKKIFGNIPPVAFAERYLNSSN</sequence>
<name>A0ABU3D504_9FLAO</name>
<evidence type="ECO:0008006" key="3">
    <source>
        <dbReference type="Google" id="ProtNLM"/>
    </source>
</evidence>
<evidence type="ECO:0000313" key="1">
    <source>
        <dbReference type="EMBL" id="MDT0676619.1"/>
    </source>
</evidence>
<protein>
    <recommendedName>
        <fullName evidence="3">Sulfotransferase domain-containing protein</fullName>
    </recommendedName>
</protein>
<comment type="caution">
    <text evidence="1">The sequence shown here is derived from an EMBL/GenBank/DDBJ whole genome shotgun (WGS) entry which is preliminary data.</text>
</comment>
<organism evidence="1 2">
    <name type="scientific">Autumnicola musiva</name>
    <dbReference type="NCBI Taxonomy" id="3075589"/>
    <lineage>
        <taxon>Bacteria</taxon>
        <taxon>Pseudomonadati</taxon>
        <taxon>Bacteroidota</taxon>
        <taxon>Flavobacteriia</taxon>
        <taxon>Flavobacteriales</taxon>
        <taxon>Flavobacteriaceae</taxon>
        <taxon>Autumnicola</taxon>
    </lineage>
</organism>
<dbReference type="EMBL" id="JAVRHK010000005">
    <property type="protein sequence ID" value="MDT0676619.1"/>
    <property type="molecule type" value="Genomic_DNA"/>
</dbReference>
<keyword evidence="2" id="KW-1185">Reference proteome</keyword>